<evidence type="ECO:0000256" key="1">
    <source>
        <dbReference type="SAM" id="Phobius"/>
    </source>
</evidence>
<accession>A0A653BDG7</accession>
<protein>
    <submittedName>
        <fullName evidence="2">Uncharacterized protein</fullName>
    </submittedName>
</protein>
<keyword evidence="1" id="KW-1133">Transmembrane helix</keyword>
<dbReference type="AlphaFoldDB" id="A0A653BDG7"/>
<dbReference type="EMBL" id="LR130779">
    <property type="protein sequence ID" value="VDN66551.1"/>
    <property type="molecule type" value="Genomic_DNA"/>
</dbReference>
<evidence type="ECO:0000313" key="2">
    <source>
        <dbReference type="EMBL" id="VDN66551.1"/>
    </source>
</evidence>
<organism evidence="2">
    <name type="scientific">Ectopseudomonas oleovorans</name>
    <name type="common">Pseudomonas oleovorans</name>
    <dbReference type="NCBI Taxonomy" id="301"/>
    <lineage>
        <taxon>Bacteria</taxon>
        <taxon>Pseudomonadati</taxon>
        <taxon>Pseudomonadota</taxon>
        <taxon>Gammaproteobacteria</taxon>
        <taxon>Pseudomonadales</taxon>
        <taxon>Pseudomonadaceae</taxon>
        <taxon>Ectopseudomonas</taxon>
    </lineage>
</organism>
<gene>
    <name evidence="2" type="ORF">POT9AD_5576</name>
</gene>
<keyword evidence="1" id="KW-0812">Transmembrane</keyword>
<reference evidence="2" key="1">
    <citation type="submission" date="2018-11" db="EMBL/GenBank/DDBJ databases">
        <authorList>
            <consortium name="Genoscope - CEA"/>
            <person name="William W."/>
        </authorList>
    </citation>
    <scope>NUCLEOTIDE SEQUENCE [LARGE SCALE GENOMIC DNA]</scope>
    <source>
        <strain evidence="2">T9AD</strain>
    </source>
</reference>
<proteinExistence type="predicted"/>
<keyword evidence="1" id="KW-0472">Membrane</keyword>
<feature type="transmembrane region" description="Helical" evidence="1">
    <location>
        <begin position="20"/>
        <end position="46"/>
    </location>
</feature>
<sequence>MNQSTARIGEIIDNAKISPYQIVILSLCFLIVLVDGFDTAAIGYSAGREEWGWYLPTVPAFGAGLFDC</sequence>
<name>A0A653BDG7_ECTOL</name>